<protein>
    <submittedName>
        <fullName evidence="4">Secreted protein</fullName>
    </submittedName>
</protein>
<keyword evidence="1" id="KW-1133">Transmembrane helix</keyword>
<proteinExistence type="predicted"/>
<dbReference type="Proteomes" id="UP000268014">
    <property type="component" value="Unassembled WGS sequence"/>
</dbReference>
<evidence type="ECO:0000313" key="4">
    <source>
        <dbReference type="WBParaSite" id="HPLM_0000952801-mRNA-1"/>
    </source>
</evidence>
<reference evidence="2 3" key="2">
    <citation type="submission" date="2018-11" db="EMBL/GenBank/DDBJ databases">
        <authorList>
            <consortium name="Pathogen Informatics"/>
        </authorList>
    </citation>
    <scope>NUCLEOTIDE SEQUENCE [LARGE SCALE GENOMIC DNA]</scope>
    <source>
        <strain evidence="2 3">MHpl1</strain>
    </source>
</reference>
<evidence type="ECO:0000313" key="2">
    <source>
        <dbReference type="EMBL" id="VDO37727.1"/>
    </source>
</evidence>
<keyword evidence="3" id="KW-1185">Reference proteome</keyword>
<keyword evidence="1" id="KW-0812">Transmembrane</keyword>
<keyword evidence="1" id="KW-0472">Membrane</keyword>
<evidence type="ECO:0000313" key="3">
    <source>
        <dbReference type="Proteomes" id="UP000268014"/>
    </source>
</evidence>
<organism evidence="4">
    <name type="scientific">Haemonchus placei</name>
    <name type="common">Barber's pole worm</name>
    <dbReference type="NCBI Taxonomy" id="6290"/>
    <lineage>
        <taxon>Eukaryota</taxon>
        <taxon>Metazoa</taxon>
        <taxon>Ecdysozoa</taxon>
        <taxon>Nematoda</taxon>
        <taxon>Chromadorea</taxon>
        <taxon>Rhabditida</taxon>
        <taxon>Rhabditina</taxon>
        <taxon>Rhabditomorpha</taxon>
        <taxon>Strongyloidea</taxon>
        <taxon>Trichostrongylidae</taxon>
        <taxon>Haemonchus</taxon>
    </lineage>
</organism>
<feature type="transmembrane region" description="Helical" evidence="1">
    <location>
        <begin position="12"/>
        <end position="32"/>
    </location>
</feature>
<reference evidence="4" key="1">
    <citation type="submission" date="2017-02" db="UniProtKB">
        <authorList>
            <consortium name="WormBaseParasite"/>
        </authorList>
    </citation>
    <scope>IDENTIFICATION</scope>
</reference>
<accession>A0A0N4WFM1</accession>
<dbReference type="EMBL" id="UZAF01017081">
    <property type="protein sequence ID" value="VDO37727.1"/>
    <property type="molecule type" value="Genomic_DNA"/>
</dbReference>
<dbReference type="AlphaFoldDB" id="A0A0N4WFM1"/>
<name>A0A0N4WFM1_HAEPC</name>
<gene>
    <name evidence="2" type="ORF">HPLM_LOCUS9520</name>
</gene>
<sequence>MSSLQSLFFSSRLLLSFFFIRFLYCCGFLKGFSQFSLRHFSFCFWRLHYCRCIALSSFNRRKSLTFAVADSSTFPLTDFLLPAPSSSCIVIYLRVVTDVSSFLIDLFFPSSPSDSCIVADLVTVPDSSPFPVDDFLPSAPFSSCIITYLFVVSDLSSFLVDHFFLPLASESCL</sequence>
<dbReference type="WBParaSite" id="HPLM_0000952801-mRNA-1">
    <property type="protein sequence ID" value="HPLM_0000952801-mRNA-1"/>
    <property type="gene ID" value="HPLM_0000952801"/>
</dbReference>
<evidence type="ECO:0000256" key="1">
    <source>
        <dbReference type="SAM" id="Phobius"/>
    </source>
</evidence>